<comment type="function">
    <text evidence="1">Component of the exocyst complex involved in the docking of exocytic vesicles with fusion sites on the plasma membrane.</text>
</comment>
<reference evidence="2 3" key="1">
    <citation type="journal article" date="2018" name="Front. Plant Sci.">
        <title>Red Clover (Trifolium pratense) and Zigzag Clover (T. medium) - A Picture of Genomic Similarities and Differences.</title>
        <authorList>
            <person name="Dluhosova J."/>
            <person name="Istvanek J."/>
            <person name="Nedelnik J."/>
            <person name="Repkova J."/>
        </authorList>
    </citation>
    <scope>NUCLEOTIDE SEQUENCE [LARGE SCALE GENOMIC DNA]</scope>
    <source>
        <strain evidence="3">cv. 10/8</strain>
        <tissue evidence="2">Leaf</tissue>
    </source>
</reference>
<dbReference type="Proteomes" id="UP000265520">
    <property type="component" value="Unassembled WGS sequence"/>
</dbReference>
<evidence type="ECO:0000313" key="3">
    <source>
        <dbReference type="Proteomes" id="UP000265520"/>
    </source>
</evidence>
<protein>
    <recommendedName>
        <fullName evidence="1">Exocyst complex component Sec8</fullName>
    </recommendedName>
</protein>
<evidence type="ECO:0000256" key="1">
    <source>
        <dbReference type="RuleBase" id="RU367079"/>
    </source>
</evidence>
<keyword evidence="1" id="KW-0653">Protein transport</keyword>
<sequence>VDLVRQGWGRKAPNVLQEGYGSAAVLPEEGIYLAASVYRPVLQFTDKIASMLPTKYSPLGDMYLFILLELALNI</sequence>
<dbReference type="PANTHER" id="PTHR14146">
    <property type="entry name" value="EXOCYST COMPLEX COMPONENT 4"/>
    <property type="match status" value="1"/>
</dbReference>
<dbReference type="PANTHER" id="PTHR14146:SF0">
    <property type="entry name" value="EXOCYST COMPLEX COMPONENT 4"/>
    <property type="match status" value="1"/>
</dbReference>
<dbReference type="AlphaFoldDB" id="A0A392MWY1"/>
<keyword evidence="1" id="KW-0268">Exocytosis</keyword>
<comment type="similarity">
    <text evidence="1">Belongs to the SEC8 family.</text>
</comment>
<name>A0A392MWY1_9FABA</name>
<dbReference type="GO" id="GO:0015031">
    <property type="term" value="P:protein transport"/>
    <property type="evidence" value="ECO:0007669"/>
    <property type="project" value="UniProtKB-KW"/>
</dbReference>
<gene>
    <name evidence="2" type="ORF">A2U01_0012134</name>
</gene>
<keyword evidence="3" id="KW-1185">Reference proteome</keyword>
<evidence type="ECO:0000313" key="2">
    <source>
        <dbReference type="EMBL" id="MCH91208.1"/>
    </source>
</evidence>
<keyword evidence="1" id="KW-0813">Transport</keyword>
<dbReference type="GO" id="GO:0006893">
    <property type="term" value="P:Golgi to plasma membrane transport"/>
    <property type="evidence" value="ECO:0007669"/>
    <property type="project" value="TreeGrafter"/>
</dbReference>
<dbReference type="GO" id="GO:0090522">
    <property type="term" value="P:vesicle tethering involved in exocytosis"/>
    <property type="evidence" value="ECO:0007669"/>
    <property type="project" value="UniProtKB-UniRule"/>
</dbReference>
<dbReference type="InterPro" id="IPR039682">
    <property type="entry name" value="Sec8/EXOC4"/>
</dbReference>
<feature type="non-terminal residue" evidence="2">
    <location>
        <position position="1"/>
    </location>
</feature>
<proteinExistence type="inferred from homology"/>
<organism evidence="2 3">
    <name type="scientific">Trifolium medium</name>
    <dbReference type="NCBI Taxonomy" id="97028"/>
    <lineage>
        <taxon>Eukaryota</taxon>
        <taxon>Viridiplantae</taxon>
        <taxon>Streptophyta</taxon>
        <taxon>Embryophyta</taxon>
        <taxon>Tracheophyta</taxon>
        <taxon>Spermatophyta</taxon>
        <taxon>Magnoliopsida</taxon>
        <taxon>eudicotyledons</taxon>
        <taxon>Gunneridae</taxon>
        <taxon>Pentapetalae</taxon>
        <taxon>rosids</taxon>
        <taxon>fabids</taxon>
        <taxon>Fabales</taxon>
        <taxon>Fabaceae</taxon>
        <taxon>Papilionoideae</taxon>
        <taxon>50 kb inversion clade</taxon>
        <taxon>NPAAA clade</taxon>
        <taxon>Hologalegina</taxon>
        <taxon>IRL clade</taxon>
        <taxon>Trifolieae</taxon>
        <taxon>Trifolium</taxon>
    </lineage>
</organism>
<dbReference type="GO" id="GO:0000145">
    <property type="term" value="C:exocyst"/>
    <property type="evidence" value="ECO:0007669"/>
    <property type="project" value="UniProtKB-UniRule"/>
</dbReference>
<dbReference type="EMBL" id="LXQA010019923">
    <property type="protein sequence ID" value="MCH91208.1"/>
    <property type="molecule type" value="Genomic_DNA"/>
</dbReference>
<dbReference type="GO" id="GO:0006612">
    <property type="term" value="P:protein targeting to membrane"/>
    <property type="evidence" value="ECO:0007669"/>
    <property type="project" value="UniProtKB-UniRule"/>
</dbReference>
<accession>A0A392MWY1</accession>
<comment type="caution">
    <text evidence="2">The sequence shown here is derived from an EMBL/GenBank/DDBJ whole genome shotgun (WGS) entry which is preliminary data.</text>
</comment>